<evidence type="ECO:0000256" key="5">
    <source>
        <dbReference type="ARBA" id="ARBA00023128"/>
    </source>
</evidence>
<organism evidence="8 9">
    <name type="scientific">Cylindrobasidium torrendii FP15055 ss-10</name>
    <dbReference type="NCBI Taxonomy" id="1314674"/>
    <lineage>
        <taxon>Eukaryota</taxon>
        <taxon>Fungi</taxon>
        <taxon>Dikarya</taxon>
        <taxon>Basidiomycota</taxon>
        <taxon>Agaricomycotina</taxon>
        <taxon>Agaricomycetes</taxon>
        <taxon>Agaricomycetidae</taxon>
        <taxon>Agaricales</taxon>
        <taxon>Marasmiineae</taxon>
        <taxon>Physalacriaceae</taxon>
        <taxon>Cylindrobasidium</taxon>
    </lineage>
</organism>
<evidence type="ECO:0000313" key="9">
    <source>
        <dbReference type="Proteomes" id="UP000054007"/>
    </source>
</evidence>
<keyword evidence="2" id="KW-0812">Transmembrane</keyword>
<dbReference type="EMBL" id="KN880460">
    <property type="protein sequence ID" value="KIY71007.1"/>
    <property type="molecule type" value="Genomic_DNA"/>
</dbReference>
<comment type="subcellular location">
    <subcellularLocation>
        <location evidence="1">Mitochondrion inner membrane</location>
        <topology evidence="1">Multi-pass membrane protein</topology>
    </subcellularLocation>
</comment>
<reference evidence="8 9" key="1">
    <citation type="journal article" date="2015" name="Fungal Genet. Biol.">
        <title>Evolution of novel wood decay mechanisms in Agaricales revealed by the genome sequences of Fistulina hepatica and Cylindrobasidium torrendii.</title>
        <authorList>
            <person name="Floudas D."/>
            <person name="Held B.W."/>
            <person name="Riley R."/>
            <person name="Nagy L.G."/>
            <person name="Koehler G."/>
            <person name="Ransdell A.S."/>
            <person name="Younus H."/>
            <person name="Chow J."/>
            <person name="Chiniquy J."/>
            <person name="Lipzen A."/>
            <person name="Tritt A."/>
            <person name="Sun H."/>
            <person name="Haridas S."/>
            <person name="LaButti K."/>
            <person name="Ohm R.A."/>
            <person name="Kues U."/>
            <person name="Blanchette R.A."/>
            <person name="Grigoriev I.V."/>
            <person name="Minto R.E."/>
            <person name="Hibbett D.S."/>
        </authorList>
    </citation>
    <scope>NUCLEOTIDE SEQUENCE [LARGE SCALE GENOMIC DNA]</scope>
    <source>
        <strain evidence="8 9">FP15055 ss-10</strain>
    </source>
</reference>
<feature type="region of interest" description="Disordered" evidence="7">
    <location>
        <begin position="127"/>
        <end position="153"/>
    </location>
</feature>
<keyword evidence="6" id="KW-0472">Membrane</keyword>
<evidence type="ECO:0000313" key="8">
    <source>
        <dbReference type="EMBL" id="KIY71007.1"/>
    </source>
</evidence>
<protein>
    <submittedName>
        <fullName evidence="8">Uncharacterized protein</fullName>
    </submittedName>
</protein>
<dbReference type="OrthoDB" id="1913277at2759"/>
<evidence type="ECO:0000256" key="3">
    <source>
        <dbReference type="ARBA" id="ARBA00022792"/>
    </source>
</evidence>
<sequence length="153" mass="15904">MADYSPKQPLSRGSSLALQAGAVGTMVAALRNALGTHPYGAMGIITHTGSTIGLFAAAGFTYGYTKDFVANQRQKDDPINAASGACAAAFLGGLRTRSLPVAVTGCAVMGAAVGAFEYVGKLSPENVESKEDRRKKFFKSPPNFIIDPAQEST</sequence>
<dbReference type="GO" id="GO:0006120">
    <property type="term" value="P:mitochondrial electron transport, NADH to ubiquinone"/>
    <property type="evidence" value="ECO:0007669"/>
    <property type="project" value="InterPro"/>
</dbReference>
<dbReference type="AlphaFoldDB" id="A0A0D7BKK8"/>
<proteinExistence type="predicted"/>
<evidence type="ECO:0000256" key="6">
    <source>
        <dbReference type="ARBA" id="ARBA00023136"/>
    </source>
</evidence>
<dbReference type="PANTHER" id="PTHR21382">
    <property type="entry name" value="NADH-UBIQUINONE OXIDOREDUCTASE SUBUNIT"/>
    <property type="match status" value="1"/>
</dbReference>
<dbReference type="GO" id="GO:0045271">
    <property type="term" value="C:respiratory chain complex I"/>
    <property type="evidence" value="ECO:0007669"/>
    <property type="project" value="InterPro"/>
</dbReference>
<evidence type="ECO:0000256" key="4">
    <source>
        <dbReference type="ARBA" id="ARBA00022989"/>
    </source>
</evidence>
<keyword evidence="3" id="KW-0999">Mitochondrion inner membrane</keyword>
<accession>A0A0D7BKK8</accession>
<keyword evidence="4" id="KW-1133">Transmembrane helix</keyword>
<dbReference type="STRING" id="1314674.A0A0D7BKK8"/>
<keyword evidence="5" id="KW-0496">Mitochondrion</keyword>
<dbReference type="PANTHER" id="PTHR21382:SF1">
    <property type="entry name" value="NADH DEHYDROGENASE [UBIQUINONE] 1 ALPHA SUBCOMPLEX SUBUNIT 11"/>
    <property type="match status" value="1"/>
</dbReference>
<name>A0A0D7BKK8_9AGAR</name>
<evidence type="ECO:0000256" key="2">
    <source>
        <dbReference type="ARBA" id="ARBA00022692"/>
    </source>
</evidence>
<dbReference type="Proteomes" id="UP000054007">
    <property type="component" value="Unassembled WGS sequence"/>
</dbReference>
<gene>
    <name evidence="8" type="ORF">CYLTODRAFT_487638</name>
</gene>
<evidence type="ECO:0000256" key="7">
    <source>
        <dbReference type="SAM" id="MobiDB-lite"/>
    </source>
</evidence>
<keyword evidence="9" id="KW-1185">Reference proteome</keyword>
<dbReference type="InterPro" id="IPR039205">
    <property type="entry name" value="NDUFA11"/>
</dbReference>
<dbReference type="GO" id="GO:0005743">
    <property type="term" value="C:mitochondrial inner membrane"/>
    <property type="evidence" value="ECO:0007669"/>
    <property type="project" value="UniProtKB-SubCell"/>
</dbReference>
<evidence type="ECO:0000256" key="1">
    <source>
        <dbReference type="ARBA" id="ARBA00004448"/>
    </source>
</evidence>